<proteinExistence type="predicted"/>
<protein>
    <submittedName>
        <fullName evidence="2">Uncharacterized protein</fullName>
    </submittedName>
</protein>
<evidence type="ECO:0000256" key="1">
    <source>
        <dbReference type="SAM" id="MobiDB-lite"/>
    </source>
</evidence>
<dbReference type="Proteomes" id="UP000314294">
    <property type="component" value="Unassembled WGS sequence"/>
</dbReference>
<accession>A0A4Z2HGY3</accession>
<feature type="region of interest" description="Disordered" evidence="1">
    <location>
        <begin position="1"/>
        <end position="66"/>
    </location>
</feature>
<name>A0A4Z2HGY3_9TELE</name>
<evidence type="ECO:0000313" key="2">
    <source>
        <dbReference type="EMBL" id="TNN64861.1"/>
    </source>
</evidence>
<gene>
    <name evidence="2" type="ORF">EYF80_024952</name>
</gene>
<comment type="caution">
    <text evidence="2">The sequence shown here is derived from an EMBL/GenBank/DDBJ whole genome shotgun (WGS) entry which is preliminary data.</text>
</comment>
<dbReference type="EMBL" id="SRLO01000245">
    <property type="protein sequence ID" value="TNN64861.1"/>
    <property type="molecule type" value="Genomic_DNA"/>
</dbReference>
<sequence>MSGSDAEGSRATQNKSQHNHGVGDLKRGAQDKLLTLAPTDTPSGQGPTRHVELNLKRTLGTDQSGE</sequence>
<evidence type="ECO:0000313" key="3">
    <source>
        <dbReference type="Proteomes" id="UP000314294"/>
    </source>
</evidence>
<keyword evidence="3" id="KW-1185">Reference proteome</keyword>
<dbReference type="AlphaFoldDB" id="A0A4Z2HGY3"/>
<organism evidence="2 3">
    <name type="scientific">Liparis tanakae</name>
    <name type="common">Tanaka's snailfish</name>
    <dbReference type="NCBI Taxonomy" id="230148"/>
    <lineage>
        <taxon>Eukaryota</taxon>
        <taxon>Metazoa</taxon>
        <taxon>Chordata</taxon>
        <taxon>Craniata</taxon>
        <taxon>Vertebrata</taxon>
        <taxon>Euteleostomi</taxon>
        <taxon>Actinopterygii</taxon>
        <taxon>Neopterygii</taxon>
        <taxon>Teleostei</taxon>
        <taxon>Neoteleostei</taxon>
        <taxon>Acanthomorphata</taxon>
        <taxon>Eupercaria</taxon>
        <taxon>Perciformes</taxon>
        <taxon>Cottioidei</taxon>
        <taxon>Cottales</taxon>
        <taxon>Liparidae</taxon>
        <taxon>Liparis</taxon>
    </lineage>
</organism>
<reference evidence="2 3" key="1">
    <citation type="submission" date="2019-03" db="EMBL/GenBank/DDBJ databases">
        <title>First draft genome of Liparis tanakae, snailfish: a comprehensive survey of snailfish specific genes.</title>
        <authorList>
            <person name="Kim W."/>
            <person name="Song I."/>
            <person name="Jeong J.-H."/>
            <person name="Kim D."/>
            <person name="Kim S."/>
            <person name="Ryu S."/>
            <person name="Song J.Y."/>
            <person name="Lee S.K."/>
        </authorList>
    </citation>
    <scope>NUCLEOTIDE SEQUENCE [LARGE SCALE GENOMIC DNA]</scope>
    <source>
        <tissue evidence="2">Muscle</tissue>
    </source>
</reference>
<feature type="compositionally biased region" description="Basic and acidic residues" evidence="1">
    <location>
        <begin position="21"/>
        <end position="30"/>
    </location>
</feature>